<dbReference type="Gene3D" id="1.20.120.520">
    <property type="entry name" value="nmb1532 protein domain like"/>
    <property type="match status" value="1"/>
</dbReference>
<feature type="domain" description="Hemerythrin-like" evidence="1">
    <location>
        <begin position="4"/>
        <end position="139"/>
    </location>
</feature>
<organism evidence="2 3">
    <name type="scientific">Desulfotignum phosphitoxidans DSM 13687</name>
    <dbReference type="NCBI Taxonomy" id="1286635"/>
    <lineage>
        <taxon>Bacteria</taxon>
        <taxon>Pseudomonadati</taxon>
        <taxon>Thermodesulfobacteriota</taxon>
        <taxon>Desulfobacteria</taxon>
        <taxon>Desulfobacterales</taxon>
        <taxon>Desulfobacteraceae</taxon>
        <taxon>Desulfotignum</taxon>
    </lineage>
</organism>
<dbReference type="InterPro" id="IPR012312">
    <property type="entry name" value="Hemerythrin-like"/>
</dbReference>
<evidence type="ECO:0000259" key="1">
    <source>
        <dbReference type="Pfam" id="PF01814"/>
    </source>
</evidence>
<reference evidence="2 3" key="1">
    <citation type="journal article" date="2013" name="Genome Announc.">
        <title>Draft Genome Sequence of Desulfotignum phosphitoxidans DSM 13687 Strain FiPS-3.</title>
        <authorList>
            <person name="Poehlein A."/>
            <person name="Daniel R."/>
            <person name="Simeonova D.D."/>
        </authorList>
    </citation>
    <scope>NUCLEOTIDE SEQUENCE [LARGE SCALE GENOMIC DNA]</scope>
    <source>
        <strain evidence="2 3">DSM 13687</strain>
    </source>
</reference>
<dbReference type="PANTHER" id="PTHR39966">
    <property type="entry name" value="BLL2471 PROTEIN-RELATED"/>
    <property type="match status" value="1"/>
</dbReference>
<dbReference type="Proteomes" id="UP000014216">
    <property type="component" value="Unassembled WGS sequence"/>
</dbReference>
<dbReference type="RefSeq" id="WP_006968673.1">
    <property type="nucleotide sequence ID" value="NZ_APJX01000017.1"/>
</dbReference>
<dbReference type="OrthoDB" id="9769774at2"/>
<evidence type="ECO:0000313" key="2">
    <source>
        <dbReference type="EMBL" id="EMS77304.1"/>
    </source>
</evidence>
<evidence type="ECO:0000313" key="3">
    <source>
        <dbReference type="Proteomes" id="UP000014216"/>
    </source>
</evidence>
<name>S0FW03_9BACT</name>
<gene>
    <name evidence="2" type="ORF">Dpo_17c00080</name>
</gene>
<sequence>MHVTRVLIQEHVLIKQVLILLDRSRQALETGDPVPALFFEKAVTFCEQFADQFHHFKEEFLLFGMLSYKKQGELDTAMGVLRYQHERCKQSIARIKTALPRYEENDEMAVTRVLENLSVYVSLLHRHIGMEDRIFFPMAEKALSSEEADSLEAQFAQQAQRFGSAETVFATHQTLADELNTILATG</sequence>
<dbReference type="Pfam" id="PF01814">
    <property type="entry name" value="Hemerythrin"/>
    <property type="match status" value="1"/>
</dbReference>
<dbReference type="GO" id="GO:0005886">
    <property type="term" value="C:plasma membrane"/>
    <property type="evidence" value="ECO:0007669"/>
    <property type="project" value="TreeGrafter"/>
</dbReference>
<comment type="caution">
    <text evidence="2">The sequence shown here is derived from an EMBL/GenBank/DDBJ whole genome shotgun (WGS) entry which is preliminary data.</text>
</comment>
<dbReference type="AlphaFoldDB" id="S0FW03"/>
<dbReference type="PANTHER" id="PTHR39966:SF1">
    <property type="entry name" value="HEMERYTHRIN-LIKE DOMAIN-CONTAINING PROTEIN"/>
    <property type="match status" value="1"/>
</dbReference>
<keyword evidence="3" id="KW-1185">Reference proteome</keyword>
<accession>S0FW03</accession>
<dbReference type="EMBL" id="APJX01000017">
    <property type="protein sequence ID" value="EMS77304.1"/>
    <property type="molecule type" value="Genomic_DNA"/>
</dbReference>
<protein>
    <submittedName>
        <fullName evidence="2">Hemerythrin HHE cation binding domain-containing fusion protein</fullName>
    </submittedName>
</protein>
<proteinExistence type="predicted"/>